<keyword evidence="3" id="KW-0238">DNA-binding</keyword>
<dbReference type="PANTHER" id="PTHR30126">
    <property type="entry name" value="HTH-TYPE TRANSCRIPTIONAL REGULATOR"/>
    <property type="match status" value="1"/>
</dbReference>
<dbReference type="InterPro" id="IPR036388">
    <property type="entry name" value="WH-like_DNA-bd_sf"/>
</dbReference>
<accession>A0ABS8DEV6</accession>
<dbReference type="PROSITE" id="PS50931">
    <property type="entry name" value="HTH_LYSR"/>
    <property type="match status" value="1"/>
</dbReference>
<comment type="caution">
    <text evidence="6">The sequence shown here is derived from an EMBL/GenBank/DDBJ whole genome shotgun (WGS) entry which is preliminary data.</text>
</comment>
<dbReference type="Pfam" id="PF00126">
    <property type="entry name" value="HTH_1"/>
    <property type="match status" value="1"/>
</dbReference>
<keyword evidence="7" id="KW-1185">Reference proteome</keyword>
<dbReference type="Gene3D" id="1.10.10.10">
    <property type="entry name" value="Winged helix-like DNA-binding domain superfamily/Winged helix DNA-binding domain"/>
    <property type="match status" value="1"/>
</dbReference>
<reference evidence="6 7" key="1">
    <citation type="submission" date="2021-10" db="EMBL/GenBank/DDBJ databases">
        <title>Collection of gut derived symbiotic bacterial strains cultured from healthy donors.</title>
        <authorList>
            <person name="Lin H."/>
            <person name="Littmann E."/>
            <person name="Kohout C."/>
            <person name="Pamer E.G."/>
        </authorList>
    </citation>
    <scope>NUCLEOTIDE SEQUENCE [LARGE SCALE GENOMIC DNA]</scope>
    <source>
        <strain evidence="6 7">DFI.1.165</strain>
    </source>
</reference>
<keyword evidence="4" id="KW-0804">Transcription</keyword>
<dbReference type="SUPFAM" id="SSF46785">
    <property type="entry name" value="Winged helix' DNA-binding domain"/>
    <property type="match status" value="1"/>
</dbReference>
<evidence type="ECO:0000313" key="6">
    <source>
        <dbReference type="EMBL" id="MCB7386945.1"/>
    </source>
</evidence>
<sequence>MNEKDYMILKVLGETKNITHASEILFMTQSALSKRIKMIEQEFGKKLLIRSYQGVTFTPAGEKVLEFCQNSILELDKVKQKLEWIEGEISGTLKAGYSISYGTYRLAKEISDYHKAYPKVNLQISSEQSGQLYQQMLDGSLDIAIIRGEYPWEGIKYMISEEKVYSVCSRENQDKPLSDYMYINRKTDPLLVGQMMKWLREANLDTHSSNICVDNITTCRELVQTGIGWAILPEIALEDFDGIKKQLFFKNGEPFIRHTYIFCQRGAAQLPQVERFIELIHKQKEI</sequence>
<evidence type="ECO:0000256" key="3">
    <source>
        <dbReference type="ARBA" id="ARBA00023125"/>
    </source>
</evidence>
<dbReference type="Gene3D" id="3.40.190.290">
    <property type="match status" value="1"/>
</dbReference>
<keyword evidence="2" id="KW-0805">Transcription regulation</keyword>
<dbReference type="RefSeq" id="WP_066736014.1">
    <property type="nucleotide sequence ID" value="NZ_JAJCIQ010000002.1"/>
</dbReference>
<dbReference type="CDD" id="cd05466">
    <property type="entry name" value="PBP2_LTTR_substrate"/>
    <property type="match status" value="1"/>
</dbReference>
<dbReference type="EMBL" id="JAJCIS010000002">
    <property type="protein sequence ID" value="MCB7386945.1"/>
    <property type="molecule type" value="Genomic_DNA"/>
</dbReference>
<organism evidence="6 7">
    <name type="scientific">Bariatricus massiliensis</name>
    <dbReference type="NCBI Taxonomy" id="1745713"/>
    <lineage>
        <taxon>Bacteria</taxon>
        <taxon>Bacillati</taxon>
        <taxon>Bacillota</taxon>
        <taxon>Clostridia</taxon>
        <taxon>Lachnospirales</taxon>
        <taxon>Lachnospiraceae</taxon>
        <taxon>Bariatricus</taxon>
    </lineage>
</organism>
<proteinExistence type="inferred from homology"/>
<name>A0ABS8DEV6_9FIRM</name>
<dbReference type="PRINTS" id="PR00039">
    <property type="entry name" value="HTHLYSR"/>
</dbReference>
<dbReference type="PANTHER" id="PTHR30126:SF78">
    <property type="entry name" value="HTH LYSR-TYPE DOMAIN-CONTAINING PROTEIN"/>
    <property type="match status" value="1"/>
</dbReference>
<evidence type="ECO:0000256" key="2">
    <source>
        <dbReference type="ARBA" id="ARBA00023015"/>
    </source>
</evidence>
<dbReference type="Pfam" id="PF03466">
    <property type="entry name" value="LysR_substrate"/>
    <property type="match status" value="1"/>
</dbReference>
<gene>
    <name evidence="6" type="ORF">LIZ65_06555</name>
</gene>
<comment type="similarity">
    <text evidence="1">Belongs to the LysR transcriptional regulatory family.</text>
</comment>
<dbReference type="InterPro" id="IPR005119">
    <property type="entry name" value="LysR_subst-bd"/>
</dbReference>
<evidence type="ECO:0000256" key="4">
    <source>
        <dbReference type="ARBA" id="ARBA00023163"/>
    </source>
</evidence>
<feature type="domain" description="HTH lysR-type" evidence="5">
    <location>
        <begin position="1"/>
        <end position="58"/>
    </location>
</feature>
<dbReference type="InterPro" id="IPR036390">
    <property type="entry name" value="WH_DNA-bd_sf"/>
</dbReference>
<protein>
    <submittedName>
        <fullName evidence="6">LysR family transcriptional regulator</fullName>
    </submittedName>
</protein>
<evidence type="ECO:0000259" key="5">
    <source>
        <dbReference type="PROSITE" id="PS50931"/>
    </source>
</evidence>
<dbReference type="SUPFAM" id="SSF53850">
    <property type="entry name" value="Periplasmic binding protein-like II"/>
    <property type="match status" value="1"/>
</dbReference>
<dbReference type="InterPro" id="IPR000847">
    <property type="entry name" value="LysR_HTH_N"/>
</dbReference>
<dbReference type="Proteomes" id="UP001299546">
    <property type="component" value="Unassembled WGS sequence"/>
</dbReference>
<evidence type="ECO:0000313" key="7">
    <source>
        <dbReference type="Proteomes" id="UP001299546"/>
    </source>
</evidence>
<evidence type="ECO:0000256" key="1">
    <source>
        <dbReference type="ARBA" id="ARBA00009437"/>
    </source>
</evidence>